<keyword evidence="3" id="KW-1185">Reference proteome</keyword>
<organism evidence="2 3">
    <name type="scientific">Paramecium primaurelia</name>
    <dbReference type="NCBI Taxonomy" id="5886"/>
    <lineage>
        <taxon>Eukaryota</taxon>
        <taxon>Sar</taxon>
        <taxon>Alveolata</taxon>
        <taxon>Ciliophora</taxon>
        <taxon>Intramacronucleata</taxon>
        <taxon>Oligohymenophorea</taxon>
        <taxon>Peniculida</taxon>
        <taxon>Parameciidae</taxon>
        <taxon>Paramecium</taxon>
    </lineage>
</organism>
<feature type="region of interest" description="Disordered" evidence="1">
    <location>
        <begin position="1"/>
        <end position="21"/>
    </location>
</feature>
<sequence>MRGNQIKGKYNHQFRKSTKKSIKQNRYTLSLYINYNEGQNQRERDQKIESLSEIIQQQEYQKDIENDNTWKTKFIQINKDYHKLLQKYNQKQAELDALFVSYRRLRDIK</sequence>
<dbReference type="AlphaFoldDB" id="A0A8S1MCY1"/>
<evidence type="ECO:0000313" key="2">
    <source>
        <dbReference type="EMBL" id="CAD8075505.1"/>
    </source>
</evidence>
<protein>
    <submittedName>
        <fullName evidence="2">Uncharacterized protein</fullName>
    </submittedName>
</protein>
<feature type="compositionally biased region" description="Basic residues" evidence="1">
    <location>
        <begin position="9"/>
        <end position="21"/>
    </location>
</feature>
<comment type="caution">
    <text evidence="2">The sequence shown here is derived from an EMBL/GenBank/DDBJ whole genome shotgun (WGS) entry which is preliminary data.</text>
</comment>
<evidence type="ECO:0000256" key="1">
    <source>
        <dbReference type="SAM" id="MobiDB-lite"/>
    </source>
</evidence>
<accession>A0A8S1MCY1</accession>
<evidence type="ECO:0000313" key="3">
    <source>
        <dbReference type="Proteomes" id="UP000688137"/>
    </source>
</evidence>
<dbReference type="EMBL" id="CAJJDM010000054">
    <property type="protein sequence ID" value="CAD8075505.1"/>
    <property type="molecule type" value="Genomic_DNA"/>
</dbReference>
<dbReference type="Proteomes" id="UP000688137">
    <property type="component" value="Unassembled WGS sequence"/>
</dbReference>
<proteinExistence type="predicted"/>
<reference evidence="2" key="1">
    <citation type="submission" date="2021-01" db="EMBL/GenBank/DDBJ databases">
        <authorList>
            <consortium name="Genoscope - CEA"/>
            <person name="William W."/>
        </authorList>
    </citation>
    <scope>NUCLEOTIDE SEQUENCE</scope>
</reference>
<gene>
    <name evidence="2" type="ORF">PPRIM_AZ9-3.1.T0540239</name>
</gene>
<name>A0A8S1MCY1_PARPR</name>